<dbReference type="InterPro" id="IPR051152">
    <property type="entry name" value="C.elegans_Orphan_NR"/>
</dbReference>
<keyword evidence="3 11" id="KW-0479">Metal-binding</keyword>
<dbReference type="InterPro" id="IPR001628">
    <property type="entry name" value="Znf_hrmn_rcpt"/>
</dbReference>
<evidence type="ECO:0000256" key="3">
    <source>
        <dbReference type="ARBA" id="ARBA00022723"/>
    </source>
</evidence>
<dbReference type="GO" id="GO:0008270">
    <property type="term" value="F:zinc ion binding"/>
    <property type="evidence" value="ECO:0007669"/>
    <property type="project" value="UniProtKB-KW"/>
</dbReference>
<evidence type="ECO:0000256" key="7">
    <source>
        <dbReference type="ARBA" id="ARBA00023125"/>
    </source>
</evidence>
<feature type="domain" description="Nuclear receptor" evidence="12">
    <location>
        <begin position="7"/>
        <end position="79"/>
    </location>
</feature>
<dbReference type="PROSITE" id="PS00031">
    <property type="entry name" value="NUCLEAR_REC_DBD_1"/>
    <property type="match status" value="2"/>
</dbReference>
<organism evidence="14 15">
    <name type="scientific">Caenorhabditis briggsae</name>
    <dbReference type="NCBI Taxonomy" id="6238"/>
    <lineage>
        <taxon>Eukaryota</taxon>
        <taxon>Metazoa</taxon>
        <taxon>Ecdysozoa</taxon>
        <taxon>Nematoda</taxon>
        <taxon>Chromadorea</taxon>
        <taxon>Rhabditida</taxon>
        <taxon>Rhabditina</taxon>
        <taxon>Rhabditomorpha</taxon>
        <taxon>Rhabditoidea</taxon>
        <taxon>Rhabditidae</taxon>
        <taxon>Peloderinae</taxon>
        <taxon>Caenorhabditis</taxon>
    </lineage>
</organism>
<dbReference type="SUPFAM" id="SSF48508">
    <property type="entry name" value="Nuclear receptor ligand-binding domain"/>
    <property type="match status" value="2"/>
</dbReference>
<dbReference type="PANTHER" id="PTHR45680:SF34">
    <property type="entry name" value="NR LBD DOMAIN-CONTAINING PROTEIN-RELATED"/>
    <property type="match status" value="1"/>
</dbReference>
<keyword evidence="5 11" id="KW-0862">Zinc</keyword>
<feature type="domain" description="Nuclear receptor" evidence="12">
    <location>
        <begin position="422"/>
        <end position="493"/>
    </location>
</feature>
<evidence type="ECO:0000256" key="11">
    <source>
        <dbReference type="RuleBase" id="RU004334"/>
    </source>
</evidence>
<gene>
    <name evidence="14" type="ORF">L3Y34_006674</name>
</gene>
<dbReference type="PROSITE" id="PS51030">
    <property type="entry name" value="NUCLEAR_REC_DBD_2"/>
    <property type="match status" value="2"/>
</dbReference>
<dbReference type="PROSITE" id="PS51843">
    <property type="entry name" value="NR_LBD"/>
    <property type="match status" value="2"/>
</dbReference>
<comment type="similarity">
    <text evidence="2 11">Belongs to the nuclear hormone receptor family.</text>
</comment>
<evidence type="ECO:0000256" key="2">
    <source>
        <dbReference type="ARBA" id="ARBA00005993"/>
    </source>
</evidence>
<dbReference type="AlphaFoldDB" id="A0AAE8ZUW0"/>
<dbReference type="Gene3D" id="3.30.50.10">
    <property type="entry name" value="Erythroid Transcription Factor GATA-1, subunit A"/>
    <property type="match status" value="2"/>
</dbReference>
<evidence type="ECO:0000313" key="15">
    <source>
        <dbReference type="Proteomes" id="UP000827892"/>
    </source>
</evidence>
<dbReference type="SMART" id="SM00399">
    <property type="entry name" value="ZnF_C4"/>
    <property type="match status" value="2"/>
</dbReference>
<evidence type="ECO:0000256" key="1">
    <source>
        <dbReference type="ARBA" id="ARBA00004123"/>
    </source>
</evidence>
<dbReference type="Gene3D" id="1.10.565.10">
    <property type="entry name" value="Retinoid X Receptor"/>
    <property type="match status" value="1"/>
</dbReference>
<dbReference type="GO" id="GO:0000978">
    <property type="term" value="F:RNA polymerase II cis-regulatory region sequence-specific DNA binding"/>
    <property type="evidence" value="ECO:0007669"/>
    <property type="project" value="InterPro"/>
</dbReference>
<accession>A0AAE8ZUW0</accession>
<name>A0AAE8ZUW0_CAEBR</name>
<evidence type="ECO:0000256" key="9">
    <source>
        <dbReference type="ARBA" id="ARBA00023170"/>
    </source>
</evidence>
<dbReference type="InterPro" id="IPR049636">
    <property type="entry name" value="HNF4-like_DBD"/>
</dbReference>
<dbReference type="InterPro" id="IPR013088">
    <property type="entry name" value="Znf_NHR/GATA"/>
</dbReference>
<dbReference type="InterPro" id="IPR035500">
    <property type="entry name" value="NHR-like_dom_sf"/>
</dbReference>
<dbReference type="Proteomes" id="UP000827892">
    <property type="component" value="Chromosome V"/>
</dbReference>
<evidence type="ECO:0000313" key="14">
    <source>
        <dbReference type="EMBL" id="ULT87069.1"/>
    </source>
</evidence>
<dbReference type="CDD" id="cd06960">
    <property type="entry name" value="NR_DBD_HNF4A"/>
    <property type="match status" value="1"/>
</dbReference>
<keyword evidence="10 11" id="KW-0539">Nucleus</keyword>
<dbReference type="Pfam" id="PF00105">
    <property type="entry name" value="zf-C4"/>
    <property type="match status" value="2"/>
</dbReference>
<evidence type="ECO:0000256" key="10">
    <source>
        <dbReference type="ARBA" id="ARBA00023242"/>
    </source>
</evidence>
<dbReference type="PRINTS" id="PR00047">
    <property type="entry name" value="STROIDFINGER"/>
</dbReference>
<dbReference type="GO" id="GO:0003700">
    <property type="term" value="F:DNA-binding transcription factor activity"/>
    <property type="evidence" value="ECO:0007669"/>
    <property type="project" value="InterPro"/>
</dbReference>
<dbReference type="SUPFAM" id="SSF57716">
    <property type="entry name" value="Glucocorticoid receptor-like (DNA-binding domain)"/>
    <property type="match status" value="2"/>
</dbReference>
<dbReference type="EMBL" id="CP090895">
    <property type="protein sequence ID" value="ULT87069.1"/>
    <property type="molecule type" value="Genomic_DNA"/>
</dbReference>
<comment type="subcellular location">
    <subcellularLocation>
        <location evidence="1 11">Nucleus</location>
    </subcellularLocation>
</comment>
<evidence type="ECO:0000256" key="5">
    <source>
        <dbReference type="ARBA" id="ARBA00022833"/>
    </source>
</evidence>
<keyword evidence="7 11" id="KW-0238">DNA-binding</keyword>
<reference evidence="14 15" key="1">
    <citation type="submission" date="2022-02" db="EMBL/GenBank/DDBJ databases">
        <title>Chromosome-level reference genomes for two strains of Caenorhabditis briggsae: an improved platform for comparative genomics.</title>
        <authorList>
            <person name="Stevens L."/>
            <person name="Andersen E.C."/>
        </authorList>
    </citation>
    <scope>NUCLEOTIDE SEQUENCE [LARGE SCALE GENOMIC DNA]</scope>
    <source>
        <strain evidence="14">QX1410_ONT</strain>
        <tissue evidence="14">Whole-organism</tissue>
    </source>
</reference>
<sequence>MTNKMSIVSCKICGQDSHGIHFGVRSCRACAAFFRRYAHSKWVIAKCTRKSANREVCFCRPCRLQKCLKLGMVTTKFQYGREIYSLASKTPTKLNPTLASFIGRPEFLMFCDPQPSNSKTFIDVQNLLSEASRLLNMGCETPILAENQLKKLSLGAKFLKLDVENVKFLGRFGKDEFVDVIEFYFVSVIKWISRFDEFQKLERDVQMTLLNSIWHVFMRFHKCSATALFRKSNHNALPSQKILRNVCMDRMKSCLDTTWMSDFPREYVGIYMKSQNIYEEDVIEQIEKLSPTDVELTYMFAQTCFQYAGNRFQGEILKITDRFQQILSDDLHVYYIVEQKNSRYFKRLAELMKVNNMIQKSVWESRPQRELNRVFNPSCFFLSAGFDDRPVYLSASLLFLSFNKKISYTTENFGFPIMTNCQFPCRVCGQKAHGNHFGVYSCRACAAFFRRTATSKWVHKKCRNGHEEKTCICKTCRLKKCLEAGMRTEKFQYNRDAILLAETSITPSMSYFVGRPEFLLFCDPEIPTYSRFNPKIIIDVNHLISEAARLLDLGNSTPYQAENQLKKLALGFNLIKLDTENVKFYGKIGQTEFMDIIEYYFVKVSKWIMHFDGFQKLEKTVQMKILQAIWHVWSKIHKCSSTAMYRKSHHGARKMHKIIRNTVMDREKAKMDLSWMSDYPEEYVIRYMFSHNCQDFEIMEAIENLDPSDVEDQRRPRYFGRLNELLKVNNLVQKSIWQSRSNSELGRVFDVVKIGYSHPEMFVDSGFY</sequence>
<evidence type="ECO:0000256" key="8">
    <source>
        <dbReference type="ARBA" id="ARBA00023163"/>
    </source>
</evidence>
<dbReference type="SMART" id="SM00430">
    <property type="entry name" value="HOLI"/>
    <property type="match status" value="2"/>
</dbReference>
<dbReference type="GO" id="GO:0005634">
    <property type="term" value="C:nucleus"/>
    <property type="evidence" value="ECO:0007669"/>
    <property type="project" value="UniProtKB-SubCell"/>
</dbReference>
<dbReference type="PANTHER" id="PTHR45680">
    <property type="entry name" value="NUCLEAR HORMONE RECEPTOR FAMILY"/>
    <property type="match status" value="1"/>
</dbReference>
<keyword evidence="9 11" id="KW-0675">Receptor</keyword>
<keyword evidence="6 11" id="KW-0805">Transcription regulation</keyword>
<keyword evidence="8 11" id="KW-0804">Transcription</keyword>
<feature type="domain" description="NR LBD" evidence="13">
    <location>
        <begin position="123"/>
        <end position="391"/>
    </location>
</feature>
<proteinExistence type="inferred from homology"/>
<evidence type="ECO:0000259" key="13">
    <source>
        <dbReference type="PROSITE" id="PS51843"/>
    </source>
</evidence>
<evidence type="ECO:0000256" key="6">
    <source>
        <dbReference type="ARBA" id="ARBA00023015"/>
    </source>
</evidence>
<keyword evidence="4 11" id="KW-0863">Zinc-finger</keyword>
<evidence type="ECO:0000256" key="4">
    <source>
        <dbReference type="ARBA" id="ARBA00022771"/>
    </source>
</evidence>
<evidence type="ECO:0000259" key="12">
    <source>
        <dbReference type="PROSITE" id="PS51030"/>
    </source>
</evidence>
<protein>
    <submittedName>
        <fullName evidence="14">Uncharacterized protein</fullName>
    </submittedName>
</protein>
<feature type="domain" description="NR LBD" evidence="13">
    <location>
        <begin position="564"/>
        <end position="768"/>
    </location>
</feature>
<dbReference type="Pfam" id="PF00104">
    <property type="entry name" value="Hormone_recep"/>
    <property type="match status" value="2"/>
</dbReference>
<dbReference type="InterPro" id="IPR000536">
    <property type="entry name" value="Nucl_hrmn_rcpt_lig-bd"/>
</dbReference>